<dbReference type="Gene3D" id="3.30.559.30">
    <property type="entry name" value="Nonribosomal peptide synthetase, condensation domain"/>
    <property type="match status" value="1"/>
</dbReference>
<dbReference type="NCBIfam" id="TIGR01686">
    <property type="entry name" value="FkbH"/>
    <property type="match status" value="1"/>
</dbReference>
<dbReference type="Gene3D" id="3.40.50.1000">
    <property type="entry name" value="HAD superfamily/HAD-like"/>
    <property type="match status" value="1"/>
</dbReference>
<evidence type="ECO:0000313" key="1">
    <source>
        <dbReference type="EMBL" id="MCI2286146.1"/>
    </source>
</evidence>
<reference evidence="1" key="1">
    <citation type="submission" date="2022-01" db="EMBL/GenBank/DDBJ databases">
        <title>Colwellia maritima, isolated from seawater.</title>
        <authorList>
            <person name="Kristyanto S."/>
            <person name="Jung J."/>
            <person name="Jeon C.O."/>
        </authorList>
    </citation>
    <scope>NUCLEOTIDE SEQUENCE</scope>
    <source>
        <strain evidence="1">MSW7</strain>
    </source>
</reference>
<evidence type="ECO:0000313" key="2">
    <source>
        <dbReference type="Proteomes" id="UP001139646"/>
    </source>
</evidence>
<dbReference type="InterPro" id="IPR010033">
    <property type="entry name" value="HAD_SF_ppase_IIIC"/>
</dbReference>
<dbReference type="EMBL" id="JAKKSL010000007">
    <property type="protein sequence ID" value="MCI2286146.1"/>
    <property type="molecule type" value="Genomic_DNA"/>
</dbReference>
<name>A0ABS9X7D8_9GAMM</name>
<dbReference type="SUPFAM" id="SSF56784">
    <property type="entry name" value="HAD-like"/>
    <property type="match status" value="1"/>
</dbReference>
<dbReference type="Proteomes" id="UP001139646">
    <property type="component" value="Unassembled WGS sequence"/>
</dbReference>
<dbReference type="SUPFAM" id="SSF52777">
    <property type="entry name" value="CoA-dependent acyltransferases"/>
    <property type="match status" value="1"/>
</dbReference>
<gene>
    <name evidence="1" type="ORF">L3081_25355</name>
</gene>
<dbReference type="InterPro" id="IPR036412">
    <property type="entry name" value="HAD-like_sf"/>
</dbReference>
<dbReference type="InterPro" id="IPR023214">
    <property type="entry name" value="HAD_sf"/>
</dbReference>
<accession>A0ABS9X7D8</accession>
<proteinExistence type="predicted"/>
<comment type="caution">
    <text evidence="1">The sequence shown here is derived from an EMBL/GenBank/DDBJ whole genome shotgun (WGS) entry which is preliminary data.</text>
</comment>
<dbReference type="NCBIfam" id="TIGR01681">
    <property type="entry name" value="HAD-SF-IIIC"/>
    <property type="match status" value="1"/>
</dbReference>
<protein>
    <submittedName>
        <fullName evidence="1">HAD-IIIC family phosphatase</fullName>
    </submittedName>
</protein>
<sequence>MPVYRVGLWFHDYLIRPLFRDSQSRLISTDSASLDLRVIVIDSGKGIDLTFEYIPSMFKKHTVETLSATYIELLRKLIHQPYQPFNESAQDNLTPSVADKQPAGRTIHLFSGFNATPIGKILPYIFSQIRPDVGVKLHPSPFLFDQILNHRHSLVQKTGDINVFLFRPEDWLDGQQVKELDVSTLIEQSEVMTGQFISALTAFAETVPTPVYVGLGQPVIPSLVQHVQWQRYIRRVRTQLMNNSGLNLLPLHVVKEENIADEIDYAEASDETGLPLFPYVNRHYADISKVIARNIYTVFKSSRKVIVVDCDNTLWDGNCAEDGWENIQITPDRVRIQTFLLEMKQRGYLLAICSHNLFDDVKRVFERRHEMRLSCRNDFVSTRIDWQPKSSGLLSLADELNLGIDTFILIDDSPVNCALVRERCQEVFVLELPEEGHQAADLLLGSWEFDNADRLGENDSRRTQQYRENRKRVTLKDQTATLDDFLNRIEQCIDISEVDDLHRPHQLTLRVNQFNASYQRFSISQLQAMAASPHYILKKVSVSDRFGDLGEVGFWLAKKQERQLIIESFLLSCRALGRAVEVAIFGRFTGDRHGTRCRNIDIATGRESAK</sequence>
<keyword evidence="2" id="KW-1185">Reference proteome</keyword>
<dbReference type="InterPro" id="IPR010037">
    <property type="entry name" value="FkbH_domain"/>
</dbReference>
<organism evidence="1 2">
    <name type="scientific">Colwellia maritima</name>
    <dbReference type="NCBI Taxonomy" id="2912588"/>
    <lineage>
        <taxon>Bacteria</taxon>
        <taxon>Pseudomonadati</taxon>
        <taxon>Pseudomonadota</taxon>
        <taxon>Gammaproteobacteria</taxon>
        <taxon>Alteromonadales</taxon>
        <taxon>Colwelliaceae</taxon>
        <taxon>Colwellia</taxon>
    </lineage>
</organism>
<dbReference type="RefSeq" id="WP_242289404.1">
    <property type="nucleotide sequence ID" value="NZ_JAKKSL010000007.1"/>
</dbReference>